<name>A0A1U9K261_9BURK</name>
<evidence type="ECO:0000256" key="1">
    <source>
        <dbReference type="SAM" id="Phobius"/>
    </source>
</evidence>
<dbReference type="Pfam" id="PF04964">
    <property type="entry name" value="Flp_Fap"/>
    <property type="match status" value="1"/>
</dbReference>
<dbReference type="AlphaFoldDB" id="A0A1U9K261"/>
<dbReference type="InterPro" id="IPR007047">
    <property type="entry name" value="Flp_Fap"/>
</dbReference>
<dbReference type="Proteomes" id="UP000189369">
    <property type="component" value="Chromosome"/>
</dbReference>
<evidence type="ECO:0008006" key="4">
    <source>
        <dbReference type="Google" id="ProtNLM"/>
    </source>
</evidence>
<accession>A0A1U9K261</accession>
<reference evidence="2 3" key="1">
    <citation type="submission" date="2017-01" db="EMBL/GenBank/DDBJ databases">
        <title>Complete Genome Sequence of Paenalcaligenes hominis, Isolated from a paraplegic Patient with neurogenic bladder.</title>
        <authorList>
            <person name="Mukhopadhyay R."/>
            <person name="Joaquin J."/>
            <person name="Hogue R."/>
            <person name="Kilaru A."/>
            <person name="Jospin G."/>
            <person name="Mars K."/>
            <person name="Eisen J.A."/>
            <person name="Chaturvedi V."/>
        </authorList>
    </citation>
    <scope>NUCLEOTIDE SEQUENCE [LARGE SCALE GENOMIC DNA]</scope>
    <source>
        <strain evidence="2 3">15S00501</strain>
    </source>
</reference>
<keyword evidence="1" id="KW-0472">Membrane</keyword>
<organism evidence="2 3">
    <name type="scientific">Paenalcaligenes hominis</name>
    <dbReference type="NCBI Taxonomy" id="643674"/>
    <lineage>
        <taxon>Bacteria</taxon>
        <taxon>Pseudomonadati</taxon>
        <taxon>Pseudomonadota</taxon>
        <taxon>Betaproteobacteria</taxon>
        <taxon>Burkholderiales</taxon>
        <taxon>Alcaligenaceae</taxon>
        <taxon>Paenalcaligenes</taxon>
    </lineage>
</organism>
<sequence>MLITRYSFLNGATAIEYGLIVGLITIVIIGTLTVLGTNITDLLNKISKL</sequence>
<evidence type="ECO:0000313" key="2">
    <source>
        <dbReference type="EMBL" id="AQS52092.1"/>
    </source>
</evidence>
<keyword evidence="1" id="KW-0812">Transmembrane</keyword>
<keyword evidence="1" id="KW-1133">Transmembrane helix</keyword>
<evidence type="ECO:0000313" key="3">
    <source>
        <dbReference type="Proteomes" id="UP000189369"/>
    </source>
</evidence>
<gene>
    <name evidence="2" type="ORF">PAEH1_12130</name>
</gene>
<dbReference type="EMBL" id="CP019697">
    <property type="protein sequence ID" value="AQS52092.1"/>
    <property type="molecule type" value="Genomic_DNA"/>
</dbReference>
<dbReference type="STRING" id="643674.PAEH1_12130"/>
<feature type="transmembrane region" description="Helical" evidence="1">
    <location>
        <begin position="20"/>
        <end position="43"/>
    </location>
</feature>
<proteinExistence type="predicted"/>
<dbReference type="KEGG" id="phn:PAEH1_12130"/>
<protein>
    <recommendedName>
        <fullName evidence="4">Pilus assembly protein</fullName>
    </recommendedName>
</protein>